<dbReference type="Proteomes" id="UP001172101">
    <property type="component" value="Unassembled WGS sequence"/>
</dbReference>
<evidence type="ECO:0000256" key="5">
    <source>
        <dbReference type="ARBA" id="ARBA00022833"/>
    </source>
</evidence>
<evidence type="ECO:0000313" key="13">
    <source>
        <dbReference type="Proteomes" id="UP001172101"/>
    </source>
</evidence>
<dbReference type="EMBL" id="JAUIRO010000008">
    <property type="protein sequence ID" value="KAK0703319.1"/>
    <property type="molecule type" value="Genomic_DNA"/>
</dbReference>
<dbReference type="GO" id="GO:0070403">
    <property type="term" value="F:NAD+ binding"/>
    <property type="evidence" value="ECO:0007669"/>
    <property type="project" value="InterPro"/>
</dbReference>
<feature type="binding site" evidence="9 10">
    <location>
        <position position="146"/>
    </location>
    <ligand>
        <name>Zn(2+)</name>
        <dbReference type="ChEBI" id="CHEBI:29105"/>
    </ligand>
</feature>
<organism evidence="12 13">
    <name type="scientific">Lasiosphaeria miniovina</name>
    <dbReference type="NCBI Taxonomy" id="1954250"/>
    <lineage>
        <taxon>Eukaryota</taxon>
        <taxon>Fungi</taxon>
        <taxon>Dikarya</taxon>
        <taxon>Ascomycota</taxon>
        <taxon>Pezizomycotina</taxon>
        <taxon>Sordariomycetes</taxon>
        <taxon>Sordariomycetidae</taxon>
        <taxon>Sordariales</taxon>
        <taxon>Lasiosphaeriaceae</taxon>
        <taxon>Lasiosphaeria</taxon>
    </lineage>
</organism>
<feature type="non-terminal residue" evidence="12">
    <location>
        <position position="340"/>
    </location>
</feature>
<dbReference type="PIRSF" id="PIRSF037938">
    <property type="entry name" value="SIR2_euk"/>
    <property type="match status" value="1"/>
</dbReference>
<reference evidence="12" key="1">
    <citation type="submission" date="2023-06" db="EMBL/GenBank/DDBJ databases">
        <title>Genome-scale phylogeny and comparative genomics of the fungal order Sordariales.</title>
        <authorList>
            <consortium name="Lawrence Berkeley National Laboratory"/>
            <person name="Hensen N."/>
            <person name="Bonometti L."/>
            <person name="Westerberg I."/>
            <person name="Brannstrom I.O."/>
            <person name="Guillou S."/>
            <person name="Cros-Aarteil S."/>
            <person name="Calhoun S."/>
            <person name="Haridas S."/>
            <person name="Kuo A."/>
            <person name="Mondo S."/>
            <person name="Pangilinan J."/>
            <person name="Riley R."/>
            <person name="LaButti K."/>
            <person name="Andreopoulos B."/>
            <person name="Lipzen A."/>
            <person name="Chen C."/>
            <person name="Yanf M."/>
            <person name="Daum C."/>
            <person name="Ng V."/>
            <person name="Clum A."/>
            <person name="Steindorff A."/>
            <person name="Ohm R."/>
            <person name="Martin F."/>
            <person name="Silar P."/>
            <person name="Natvig D."/>
            <person name="Lalanne C."/>
            <person name="Gautier V."/>
            <person name="Ament-velasquez S.L."/>
            <person name="Kruys A."/>
            <person name="Hutchinson M.I."/>
            <person name="Powell A.J."/>
            <person name="Barry K."/>
            <person name="Miller A.N."/>
            <person name="Grigoriev I.V."/>
            <person name="Debuchy R."/>
            <person name="Gladieux P."/>
            <person name="Thoren M.H."/>
            <person name="Johannesson H."/>
        </authorList>
    </citation>
    <scope>NUCLEOTIDE SEQUENCE</scope>
    <source>
        <strain evidence="12">SMH2392-1A</strain>
    </source>
</reference>
<dbReference type="InterPro" id="IPR026590">
    <property type="entry name" value="Ssirtuin_cat_dom"/>
</dbReference>
<feature type="binding site" evidence="9">
    <location>
        <position position="195"/>
    </location>
    <ligand>
        <name>Zn(2+)</name>
        <dbReference type="ChEBI" id="CHEBI:29105"/>
    </ligand>
</feature>
<dbReference type="GO" id="GO:0017136">
    <property type="term" value="F:histone deacetylase activity, NAD-dependent"/>
    <property type="evidence" value="ECO:0007669"/>
    <property type="project" value="InterPro"/>
</dbReference>
<keyword evidence="13" id="KW-1185">Reference proteome</keyword>
<dbReference type="PROSITE" id="PS50305">
    <property type="entry name" value="SIRTUIN"/>
    <property type="match status" value="1"/>
</dbReference>
<feature type="binding site" evidence="8">
    <location>
        <begin position="260"/>
        <end position="262"/>
    </location>
    <ligand>
        <name>NAD(+)</name>
        <dbReference type="ChEBI" id="CHEBI:57540"/>
    </ligand>
</feature>
<feature type="active site" description="Proton acceptor" evidence="7 10">
    <location>
        <position position="138"/>
    </location>
</feature>
<evidence type="ECO:0000256" key="9">
    <source>
        <dbReference type="PIRSR" id="PIRSR037938-3"/>
    </source>
</evidence>
<dbReference type="GeneID" id="85319148"/>
<dbReference type="GO" id="GO:0005634">
    <property type="term" value="C:nucleus"/>
    <property type="evidence" value="ECO:0007669"/>
    <property type="project" value="TreeGrafter"/>
</dbReference>
<keyword evidence="4 9" id="KW-0479">Metal-binding</keyword>
<protein>
    <recommendedName>
        <fullName evidence="2">protein acetyllysine N-acetyltransferase</fullName>
        <ecNumber evidence="2">2.3.1.286</ecNumber>
    </recommendedName>
</protein>
<comment type="similarity">
    <text evidence="1">Belongs to the sirtuin family. Class I subfamily.</text>
</comment>
<feature type="domain" description="Deacetylase sirtuin-type" evidence="11">
    <location>
        <begin position="8"/>
        <end position="294"/>
    </location>
</feature>
<keyword evidence="3" id="KW-0808">Transferase</keyword>
<gene>
    <name evidence="12" type="ORF">B0T26DRAFT_609524</name>
</gene>
<feature type="binding site" evidence="8">
    <location>
        <begin position="46"/>
        <end position="48"/>
    </location>
    <ligand>
        <name>NAD(+)</name>
        <dbReference type="ChEBI" id="CHEBI:57540"/>
    </ligand>
</feature>
<accession>A0AA39ZTD5</accession>
<dbReference type="EC" id="2.3.1.286" evidence="2"/>
<evidence type="ECO:0000256" key="4">
    <source>
        <dbReference type="ARBA" id="ARBA00022723"/>
    </source>
</evidence>
<evidence type="ECO:0000256" key="2">
    <source>
        <dbReference type="ARBA" id="ARBA00012928"/>
    </source>
</evidence>
<keyword evidence="6 8" id="KW-0520">NAD</keyword>
<feature type="non-terminal residue" evidence="12">
    <location>
        <position position="1"/>
    </location>
</feature>
<evidence type="ECO:0000256" key="8">
    <source>
        <dbReference type="PIRSR" id="PIRSR037938-2"/>
    </source>
</evidence>
<dbReference type="InterPro" id="IPR029035">
    <property type="entry name" value="DHS-like_NAD/FAD-binding_dom"/>
</dbReference>
<feature type="binding site" evidence="10">
    <location>
        <position position="186"/>
    </location>
    <ligand>
        <name>Zn(2+)</name>
        <dbReference type="ChEBI" id="CHEBI:29105"/>
    </ligand>
</feature>
<dbReference type="RefSeq" id="XP_060290178.1">
    <property type="nucleotide sequence ID" value="XM_060435878.1"/>
</dbReference>
<feature type="binding site" evidence="8">
    <location>
        <position position="280"/>
    </location>
    <ligand>
        <name>NAD(+)</name>
        <dbReference type="ChEBI" id="CHEBI:57540"/>
    </ligand>
</feature>
<proteinExistence type="inferred from homology"/>
<dbReference type="PANTHER" id="PTHR11085">
    <property type="entry name" value="NAD-DEPENDENT PROTEIN DEACYLASE SIRTUIN-5, MITOCHONDRIAL-RELATED"/>
    <property type="match status" value="1"/>
</dbReference>
<dbReference type="Gene3D" id="3.30.1600.10">
    <property type="entry name" value="SIR2/SIRT2 'Small Domain"/>
    <property type="match status" value="1"/>
</dbReference>
<dbReference type="InterPro" id="IPR003000">
    <property type="entry name" value="Sirtuin"/>
</dbReference>
<feature type="binding site" evidence="8">
    <location>
        <begin position="236"/>
        <end position="237"/>
    </location>
    <ligand>
        <name>NAD(+)</name>
        <dbReference type="ChEBI" id="CHEBI:57540"/>
    </ligand>
</feature>
<sequence length="340" mass="37177">VSDYTPAVTLAERSLAAVADHIRSGKAHRIVVMTGAGISTAAGIPDFRSSETGLYAHLAALNLPYPEAVFDLDFFRTNPKPFYVLAKDLYPGTFCPTISHVFIGLLASKGLLAQLFTQNIDCLERAAGIPADLIVEAHGSFASQRCIDCGAPFPDDKMREHVARAEVPRCIHSQAKGYGRYNRFVCNRASSHGRCIGLCVGLVKPDIVFFHKALPELFYERWNLAETADFALVLGTSLSVNPFAALPDSVPEPVPRVLFNSERVGSLGTRADDVLVLGDCDTGVRKLADALGWRDKLETEWRQLVGDQEAGRQLQGMTKRVRDEVAQLASQVDQVLHLDD</sequence>
<dbReference type="CDD" id="cd01408">
    <property type="entry name" value="SIRT1"/>
    <property type="match status" value="1"/>
</dbReference>
<dbReference type="Gene3D" id="3.40.50.1220">
    <property type="entry name" value="TPP-binding domain"/>
    <property type="match status" value="1"/>
</dbReference>
<evidence type="ECO:0000313" key="12">
    <source>
        <dbReference type="EMBL" id="KAK0703319.1"/>
    </source>
</evidence>
<evidence type="ECO:0000259" key="11">
    <source>
        <dbReference type="PROSITE" id="PS50305"/>
    </source>
</evidence>
<comment type="caution">
    <text evidence="12">The sequence shown here is derived from an EMBL/GenBank/DDBJ whole genome shotgun (WGS) entry which is preliminary data.</text>
</comment>
<evidence type="ECO:0000256" key="7">
    <source>
        <dbReference type="PIRSR" id="PIRSR037938-1"/>
    </source>
</evidence>
<dbReference type="InterPro" id="IPR017328">
    <property type="entry name" value="Sirtuin_class_I"/>
</dbReference>
<dbReference type="GO" id="GO:0046872">
    <property type="term" value="F:metal ion binding"/>
    <property type="evidence" value="ECO:0007669"/>
    <property type="project" value="UniProtKB-KW"/>
</dbReference>
<dbReference type="SUPFAM" id="SSF52467">
    <property type="entry name" value="DHS-like NAD/FAD-binding domain"/>
    <property type="match status" value="1"/>
</dbReference>
<name>A0AA39ZTD5_9PEZI</name>
<evidence type="ECO:0000256" key="6">
    <source>
        <dbReference type="ARBA" id="ARBA00023027"/>
    </source>
</evidence>
<feature type="binding site" evidence="9 10">
    <location>
        <position position="199"/>
    </location>
    <ligand>
        <name>Zn(2+)</name>
        <dbReference type="ChEBI" id="CHEBI:29105"/>
    </ligand>
</feature>
<keyword evidence="5 9" id="KW-0862">Zinc</keyword>
<dbReference type="InterPro" id="IPR050134">
    <property type="entry name" value="NAD-dep_sirtuin_deacylases"/>
</dbReference>
<dbReference type="Pfam" id="PF02146">
    <property type="entry name" value="SIR2"/>
    <property type="match status" value="1"/>
</dbReference>
<dbReference type="AlphaFoldDB" id="A0AA39ZTD5"/>
<evidence type="ECO:0000256" key="10">
    <source>
        <dbReference type="PROSITE-ProRule" id="PRU00236"/>
    </source>
</evidence>
<dbReference type="InterPro" id="IPR026591">
    <property type="entry name" value="Sirtuin_cat_small_dom_sf"/>
</dbReference>
<dbReference type="PANTHER" id="PTHR11085:SF6">
    <property type="entry name" value="NAD-DEPENDENT PROTEIN DEACETYLASE SIRTUIN-2"/>
    <property type="match status" value="1"/>
</dbReference>
<evidence type="ECO:0000256" key="3">
    <source>
        <dbReference type="ARBA" id="ARBA00022679"/>
    </source>
</evidence>
<feature type="binding site" evidence="8">
    <location>
        <begin position="36"/>
        <end position="40"/>
    </location>
    <ligand>
        <name>NAD(+)</name>
        <dbReference type="ChEBI" id="CHEBI:57540"/>
    </ligand>
</feature>
<feature type="binding site" evidence="9 10">
    <location>
        <position position="149"/>
    </location>
    <ligand>
        <name>Zn(2+)</name>
        <dbReference type="ChEBI" id="CHEBI:29105"/>
    </ligand>
</feature>
<evidence type="ECO:0000256" key="1">
    <source>
        <dbReference type="ARBA" id="ARBA00006924"/>
    </source>
</evidence>
<comment type="cofactor">
    <cofactor evidence="9">
        <name>Zn(2+)</name>
        <dbReference type="ChEBI" id="CHEBI:29105"/>
    </cofactor>
    <text evidence="9">Binds 1 zinc ion per subunit.</text>
</comment>
<feature type="binding site" evidence="8">
    <location>
        <begin position="118"/>
        <end position="121"/>
    </location>
    <ligand>
        <name>NAD(+)</name>
        <dbReference type="ChEBI" id="CHEBI:57540"/>
    </ligand>
</feature>